<evidence type="ECO:0000313" key="2">
    <source>
        <dbReference type="EMBL" id="QHN37000.1"/>
    </source>
</evidence>
<reference evidence="2" key="1">
    <citation type="journal article" date="2021" name="Nat. Microbiol.">
        <title>Cocultivation of an ultrasmall environmental parasitic bacterium with lytic ability against bacteria associated with wastewater foams.</title>
        <authorList>
            <person name="Batinovic S."/>
            <person name="Rose J.J.A."/>
            <person name="Ratcliffe J."/>
            <person name="Seviour R.J."/>
            <person name="Petrovski S."/>
        </authorList>
    </citation>
    <scope>NUCLEOTIDE SEQUENCE</scope>
    <source>
        <strain evidence="2">CON9</strain>
    </source>
</reference>
<evidence type="ECO:0008006" key="4">
    <source>
        <dbReference type="Google" id="ProtNLM"/>
    </source>
</evidence>
<accession>A0ABX6IPB7</accession>
<protein>
    <recommendedName>
        <fullName evidence="4">SMP-30/Gluconolactonase/LRE-like region domain-containing protein</fullName>
    </recommendedName>
</protein>
<dbReference type="InterPro" id="IPR011042">
    <property type="entry name" value="6-blade_b-propeller_TolB-like"/>
</dbReference>
<feature type="signal peptide" evidence="1">
    <location>
        <begin position="1"/>
        <end position="26"/>
    </location>
</feature>
<evidence type="ECO:0000256" key="1">
    <source>
        <dbReference type="SAM" id="SignalP"/>
    </source>
</evidence>
<dbReference type="Proteomes" id="UP001059836">
    <property type="component" value="Chromosome"/>
</dbReference>
<dbReference type="SUPFAM" id="SSF63829">
    <property type="entry name" value="Calcium-dependent phosphotriesterase"/>
    <property type="match status" value="1"/>
</dbReference>
<dbReference type="EMBL" id="CP045809">
    <property type="protein sequence ID" value="QHN37000.1"/>
    <property type="molecule type" value="Genomic_DNA"/>
</dbReference>
<name>A0ABX6IPB7_9ACTN</name>
<dbReference type="Gene3D" id="2.120.10.30">
    <property type="entry name" value="TolB, C-terminal domain"/>
    <property type="match status" value="1"/>
</dbReference>
<proteinExistence type="predicted"/>
<keyword evidence="3" id="KW-1185">Reference proteome</keyword>
<feature type="chain" id="PRO_5047112746" description="SMP-30/Gluconolactonase/LRE-like region domain-containing protein" evidence="1">
    <location>
        <begin position="27"/>
        <end position="309"/>
    </location>
</feature>
<keyword evidence="1" id="KW-0732">Signal</keyword>
<organism evidence="2 3">
    <name type="scientific">Gordonia pseudamarae</name>
    <dbReference type="NCBI Taxonomy" id="2831662"/>
    <lineage>
        <taxon>Bacteria</taxon>
        <taxon>Bacillati</taxon>
        <taxon>Actinomycetota</taxon>
        <taxon>Actinomycetes</taxon>
        <taxon>Mycobacteriales</taxon>
        <taxon>Gordoniaceae</taxon>
        <taxon>Gordonia</taxon>
    </lineage>
</organism>
<sequence length="309" mass="31954">MRRAVLALATGALLAVAPLYPSLAEAAPPCQSVRVDTIKNASVPVLSWSENVGYDRDGSLWVSRFMMSTVERLDDHGRVTASVSVPFPGGIAAGPDGRMYVTSFTKDAVGLLRTGSIYSFNPTAAQPKPRIYTAGLGFPNGLAFDAVGNAYVGDTWQGVLKVLPGGKVDRGWSSKAPRNLAPSGTVNGSSMNGVAVDGGTLYVTMTTSLTGRVLKVPLAQPDRVGIGADVTAPLPGIVDDLAVVAPGKLAVTTTTGQLFVTDTATRRSCAVQLGQPATSVAVNPENTTELAIGTEMGAVLRVQLPTSGR</sequence>
<gene>
    <name evidence="2" type="ORF">GII31_20955</name>
</gene>
<dbReference type="RefSeq" id="WP_213245267.1">
    <property type="nucleotide sequence ID" value="NZ_CP045806.1"/>
</dbReference>
<evidence type="ECO:0000313" key="3">
    <source>
        <dbReference type="Proteomes" id="UP001059836"/>
    </source>
</evidence>